<evidence type="ECO:0000313" key="2">
    <source>
        <dbReference type="Proteomes" id="UP000272252"/>
    </source>
</evidence>
<comment type="caution">
    <text evidence="1">The sequence shown here is derived from an EMBL/GenBank/DDBJ whole genome shotgun (WGS) entry which is preliminary data.</text>
</comment>
<protein>
    <submittedName>
        <fullName evidence="1">Uncharacterized protein</fullName>
    </submittedName>
</protein>
<dbReference type="OrthoDB" id="2218798at2"/>
<dbReference type="Proteomes" id="UP000272252">
    <property type="component" value="Unassembled WGS sequence"/>
</dbReference>
<proteinExistence type="predicted"/>
<name>A0A3R9IWW7_STROR</name>
<reference evidence="1 2" key="1">
    <citation type="submission" date="2018-11" db="EMBL/GenBank/DDBJ databases">
        <title>Species Designations Belie Phenotypic and Genotypic Heterogeneity in Oral Streptococci.</title>
        <authorList>
            <person name="Velsko I."/>
        </authorList>
    </citation>
    <scope>NUCLEOTIDE SEQUENCE [LARGE SCALE GENOMIC DNA]</scope>
    <source>
        <strain evidence="1 2">BCC59</strain>
    </source>
</reference>
<accession>A0A3R9IWW7</accession>
<organism evidence="1 2">
    <name type="scientific">Streptococcus oralis</name>
    <dbReference type="NCBI Taxonomy" id="1303"/>
    <lineage>
        <taxon>Bacteria</taxon>
        <taxon>Bacillati</taxon>
        <taxon>Bacillota</taxon>
        <taxon>Bacilli</taxon>
        <taxon>Lactobacillales</taxon>
        <taxon>Streptococcaceae</taxon>
        <taxon>Streptococcus</taxon>
    </lineage>
</organism>
<sequence>MPYKNILRDKTRSERRVTWGNVEKDCYQAEAKFSENTDFELATIVLTGEKRQVRVRFPFSHFYQIIDRNLASVIWDIPVNPSKGAEYPLYRIENSFLIEQIVHNAGGVLYKQELEHYRVLTNNLLIDIILYEGQSGDIQIEEVVKNEVG</sequence>
<dbReference type="EMBL" id="RJNK01000001">
    <property type="protein sequence ID" value="RSI66388.1"/>
    <property type="molecule type" value="Genomic_DNA"/>
</dbReference>
<gene>
    <name evidence="1" type="ORF">D8862_01320</name>
</gene>
<dbReference type="AlphaFoldDB" id="A0A3R9IWW7"/>
<evidence type="ECO:0000313" key="1">
    <source>
        <dbReference type="EMBL" id="RSI66388.1"/>
    </source>
</evidence>
<dbReference type="RefSeq" id="WP_125448405.1">
    <property type="nucleotide sequence ID" value="NZ_RJNK01000001.1"/>
</dbReference>